<dbReference type="Proteomes" id="UP000248598">
    <property type="component" value="Chromosome 1"/>
</dbReference>
<proteinExistence type="predicted"/>
<reference evidence="1 2" key="1">
    <citation type="submission" date="2018-06" db="EMBL/GenBank/DDBJ databases">
        <authorList>
            <consortium name="Pathogen Informatics"/>
            <person name="Doyle S."/>
        </authorList>
    </citation>
    <scope>NUCLEOTIDE SEQUENCE [LARGE SCALE GENOMIC DNA]</scope>
    <source>
        <strain evidence="1 2">NCTC10529</strain>
    </source>
</reference>
<protein>
    <submittedName>
        <fullName evidence="1">Uncharacterized protein</fullName>
    </submittedName>
</protein>
<name>A0AAX2J227_KINKI</name>
<dbReference type="EMBL" id="LS483426">
    <property type="protein sequence ID" value="SQH24569.1"/>
    <property type="molecule type" value="Genomic_DNA"/>
</dbReference>
<dbReference type="AlphaFoldDB" id="A0AAX2J227"/>
<dbReference type="GeneID" id="93262066"/>
<gene>
    <name evidence="1" type="ORF">NCTC10529_00757</name>
</gene>
<evidence type="ECO:0000313" key="1">
    <source>
        <dbReference type="EMBL" id="SQH24569.1"/>
    </source>
</evidence>
<sequence>MDNAFCTLNNQTYTAYTFSQLSPTVISQFRRFLQCPSCQAPAFFRKAARNGQAACFGARPHNAGCTENAPLTRLIHGENDDEDVLRNDGQRIVLDLNYGAAEPVNHIDENVIDNGGARGARFIGNGNRPNAVAHRRLRTLLRSLVCNPDFKNSTQILEINGQERLINEFFVQFNQITANYINQFHGYWGQITDIGISPNDGTIWLNSGGRDDVSLCLPPEIQAAFLDRFRRNDAEDLVSDYILYLGSLQRSQNNKYYILINDIAFVSLY</sequence>
<dbReference type="RefSeq" id="WP_003785159.1">
    <property type="nucleotide sequence ID" value="NZ_CP091518.1"/>
</dbReference>
<accession>A0AAX2J227</accession>
<organism evidence="1 2">
    <name type="scientific">Kingella kingae</name>
    <dbReference type="NCBI Taxonomy" id="504"/>
    <lineage>
        <taxon>Bacteria</taxon>
        <taxon>Pseudomonadati</taxon>
        <taxon>Pseudomonadota</taxon>
        <taxon>Betaproteobacteria</taxon>
        <taxon>Neisseriales</taxon>
        <taxon>Neisseriaceae</taxon>
        <taxon>Kingella</taxon>
    </lineage>
</organism>
<evidence type="ECO:0000313" key="2">
    <source>
        <dbReference type="Proteomes" id="UP000248598"/>
    </source>
</evidence>